<accession>T0MGJ4</accession>
<reference evidence="2" key="1">
    <citation type="submission" date="2012-12" db="EMBL/GenBank/DDBJ databases">
        <authorList>
            <person name="Chen Y.P."/>
            <person name="Pettis J.S."/>
            <person name="Zhao Y."/>
            <person name="Liu X."/>
            <person name="Tallon L.J."/>
            <person name="Sadzewicz L.D."/>
            <person name="Li R."/>
            <person name="Zheng H."/>
            <person name="Huang S."/>
            <person name="Zhang X."/>
            <person name="Hamilton M.C."/>
            <person name="Pernal S.F."/>
            <person name="Melathopoulos A.P."/>
            <person name="Yan X."/>
            <person name="Evans J.D."/>
        </authorList>
    </citation>
    <scope>NUCLEOTIDE SEQUENCE</scope>
    <source>
        <strain evidence="2">BRL 01</strain>
    </source>
</reference>
<name>T0MGJ4_9MICR</name>
<feature type="transmembrane region" description="Helical" evidence="1">
    <location>
        <begin position="516"/>
        <end position="536"/>
    </location>
</feature>
<protein>
    <submittedName>
        <fullName evidence="2">Atpase of the aaa+ class</fullName>
    </submittedName>
</protein>
<feature type="transmembrane region" description="Helical" evidence="1">
    <location>
        <begin position="308"/>
        <end position="331"/>
    </location>
</feature>
<gene>
    <name evidence="3" type="ORF">NAPIS_ORF00838</name>
    <name evidence="2" type="ORF">NAPIS_ORF02276</name>
</gene>
<feature type="transmembrane region" description="Helical" evidence="1">
    <location>
        <begin position="282"/>
        <end position="302"/>
    </location>
</feature>
<dbReference type="EMBL" id="KE647119">
    <property type="protein sequence ID" value="EQB61590.1"/>
    <property type="molecule type" value="Genomic_DNA"/>
</dbReference>
<dbReference type="HOGENOM" id="CLU_031211_0_0_1"/>
<keyword evidence="4" id="KW-1185">Reference proteome</keyword>
<dbReference type="OrthoDB" id="2191972at2759"/>
<proteinExistence type="predicted"/>
<evidence type="ECO:0000313" key="3">
    <source>
        <dbReference type="EMBL" id="EQB61590.1"/>
    </source>
</evidence>
<reference evidence="2 4" key="2">
    <citation type="journal article" date="2013" name="BMC Genomics">
        <title>Genome sequencing and comparative genomics of honey bee microsporidia, Nosema apis reveal novel insights into host-parasite interactions.</title>
        <authorList>
            <person name="Chen Yp."/>
            <person name="Pettis J.S."/>
            <person name="Zhao Y."/>
            <person name="Liu X."/>
            <person name="Tallon L.J."/>
            <person name="Sadzewicz L.D."/>
            <person name="Li R."/>
            <person name="Zheng H."/>
            <person name="Huang S."/>
            <person name="Zhang X."/>
            <person name="Hamilton M.C."/>
            <person name="Pernal S.F."/>
            <person name="Melathopoulos A.P."/>
            <person name="Yan X."/>
            <person name="Evans J.D."/>
        </authorList>
    </citation>
    <scope>NUCLEOTIDE SEQUENCE [LARGE SCALE GENOMIC DNA]</scope>
    <source>
        <strain evidence="2 4">BRL 01</strain>
    </source>
</reference>
<evidence type="ECO:0000256" key="1">
    <source>
        <dbReference type="SAM" id="Phobius"/>
    </source>
</evidence>
<keyword evidence="1" id="KW-1133">Transmembrane helix</keyword>
<evidence type="ECO:0000313" key="4">
    <source>
        <dbReference type="Proteomes" id="UP000053780"/>
    </source>
</evidence>
<keyword evidence="1" id="KW-0812">Transmembrane</keyword>
<dbReference type="VEuPathDB" id="MicrosporidiaDB:NAPIS_ORF02276"/>
<dbReference type="AlphaFoldDB" id="T0MGJ4"/>
<keyword evidence="1" id="KW-0472">Membrane</keyword>
<organism evidence="2 4">
    <name type="scientific">Vairimorpha apis BRL 01</name>
    <dbReference type="NCBI Taxonomy" id="1037528"/>
    <lineage>
        <taxon>Eukaryota</taxon>
        <taxon>Fungi</taxon>
        <taxon>Fungi incertae sedis</taxon>
        <taxon>Microsporidia</taxon>
        <taxon>Nosematidae</taxon>
        <taxon>Vairimorpha</taxon>
    </lineage>
</organism>
<evidence type="ECO:0000313" key="2">
    <source>
        <dbReference type="EMBL" id="EQB60165.1"/>
    </source>
</evidence>
<dbReference type="EMBL" id="KE647323">
    <property type="protein sequence ID" value="EQB60165.1"/>
    <property type="molecule type" value="Genomic_DNA"/>
</dbReference>
<sequence>MLCGFNVHKINLIQKSNFPEVQLQNLFSLKNIFTSSLKNSYLLTSNNKFLSFPTNIPNMKLYKVNVSNAPIAYKMSTVEDRVNNFDNTNPSTFLIKKPYFVQNTKKVNLINPQQIKQTKTDENVDNKFHLNNQNLNANVNFKSNIDKKQINLLLIYKSILIDQQYNFKNLKKYSENLNGLYTIVKENLKNFDKEFDDFLKISKTIESEMIAFNASPKFFNSVLNNLHSEIEKFFTLKMEFKFSTDLLTNFIENILKFKNMGNNIVLKDSKHKTLKIIVKFKYFYIVISLVVIIFFILIILQLPNLDLLFQIFIVFCLIIFSIISLIVLAYVQILDRDCKQGKIEGCKKYLSMDIPEFNRSDSFQDSLNFENNLNQYISKFKEQVKILEKDFKVLITEKVGVKILVFKNLFDKINFVREEFKNITKNKVNDEIFYNHIKEMYDILDKLSSILTNDLKFTIYELYVKSSDNFLYLYLNKELVIKKIKAYAIDRQKKIDKSMSSKCSTLLDKLCISKEYLEDIFNMHIFLGICIFILLIL</sequence>
<dbReference type="VEuPathDB" id="MicrosporidiaDB:NAPIS_ORF00838"/>
<dbReference type="Proteomes" id="UP000053780">
    <property type="component" value="Unassembled WGS sequence"/>
</dbReference>